<dbReference type="PANTHER" id="PTHR11036">
    <property type="entry name" value="SEMAPHORIN"/>
    <property type="match status" value="1"/>
</dbReference>
<gene>
    <name evidence="5" type="ORF">RIMI_LOCUS23418</name>
</gene>
<dbReference type="InterPro" id="IPR001627">
    <property type="entry name" value="Semap_dom"/>
</dbReference>
<feature type="domain" description="Sema" evidence="4">
    <location>
        <begin position="25"/>
        <end position="358"/>
    </location>
</feature>
<protein>
    <recommendedName>
        <fullName evidence="4">Sema domain-containing protein</fullName>
    </recommendedName>
</protein>
<accession>A0ABN9KLX7</accession>
<dbReference type="InterPro" id="IPR015943">
    <property type="entry name" value="WD40/YVTN_repeat-like_dom_sf"/>
</dbReference>
<evidence type="ECO:0000259" key="4">
    <source>
        <dbReference type="PROSITE" id="PS51004"/>
    </source>
</evidence>
<reference evidence="5" key="1">
    <citation type="submission" date="2023-07" db="EMBL/GenBank/DDBJ databases">
        <authorList>
            <person name="Stuckert A."/>
        </authorList>
    </citation>
    <scope>NUCLEOTIDE SEQUENCE</scope>
</reference>
<dbReference type="EMBL" id="CAUEEQ010000001">
    <property type="protein sequence ID" value="CAJ0914952.1"/>
    <property type="molecule type" value="Genomic_DNA"/>
</dbReference>
<feature type="signal peptide" evidence="3">
    <location>
        <begin position="1"/>
        <end position="20"/>
    </location>
</feature>
<name>A0ABN9KLX7_9NEOB</name>
<evidence type="ECO:0000256" key="1">
    <source>
        <dbReference type="ARBA" id="ARBA00023180"/>
    </source>
</evidence>
<evidence type="ECO:0000256" key="2">
    <source>
        <dbReference type="PROSITE-ProRule" id="PRU00352"/>
    </source>
</evidence>
<comment type="caution">
    <text evidence="5">The sequence shown here is derived from an EMBL/GenBank/DDBJ whole genome shotgun (WGS) entry which is preliminary data.</text>
</comment>
<sequence length="358" mass="40608">MPCWVVGQWLALVLLLYVDAETVPRITFQRGDPSRSVNIFSRSDIQHYDRLLLSEDKETLYVGARDNILAFSMKDPRNIKLTGERRCSDTDNDPDRCSVAVWSLESCHTDRSPATNDAGNQGKHRISWASKHDQIDNCKSKARKETECLNFIRILLPLNATHLYVCGTNAFSPSCTYVDLTTFSLWRNQNNETITVEGKGQSPFDPEHSHTGIMVDGELYTGTMNKFIGNEPIILRSLGTRLPLKTDASLGWLHPDASFAGSFYIQDPDSSGRVYFFFEETGKEFDFFDKVTVSRVARVCKDDIGGDKVLQKRWTTFLKAQLVCNYLDNFPFNVIHHVVLQNAENSENTVFYGVFSSQ</sequence>
<evidence type="ECO:0000313" key="6">
    <source>
        <dbReference type="Proteomes" id="UP001176940"/>
    </source>
</evidence>
<feature type="chain" id="PRO_5046770128" description="Sema domain-containing protein" evidence="3">
    <location>
        <begin position="21"/>
        <end position="358"/>
    </location>
</feature>
<organism evidence="5 6">
    <name type="scientific">Ranitomeya imitator</name>
    <name type="common">mimic poison frog</name>
    <dbReference type="NCBI Taxonomy" id="111125"/>
    <lineage>
        <taxon>Eukaryota</taxon>
        <taxon>Metazoa</taxon>
        <taxon>Chordata</taxon>
        <taxon>Craniata</taxon>
        <taxon>Vertebrata</taxon>
        <taxon>Euteleostomi</taxon>
        <taxon>Amphibia</taxon>
        <taxon>Batrachia</taxon>
        <taxon>Anura</taxon>
        <taxon>Neobatrachia</taxon>
        <taxon>Hyloidea</taxon>
        <taxon>Dendrobatidae</taxon>
        <taxon>Dendrobatinae</taxon>
        <taxon>Ranitomeya</taxon>
    </lineage>
</organism>
<dbReference type="PROSITE" id="PS51004">
    <property type="entry name" value="SEMA"/>
    <property type="match status" value="1"/>
</dbReference>
<dbReference type="SUPFAM" id="SSF101912">
    <property type="entry name" value="Sema domain"/>
    <property type="match status" value="1"/>
</dbReference>
<proteinExistence type="predicted"/>
<dbReference type="PANTHER" id="PTHR11036:SF15">
    <property type="entry name" value="SEMAPHORIN-4A"/>
    <property type="match status" value="1"/>
</dbReference>
<evidence type="ECO:0000256" key="3">
    <source>
        <dbReference type="SAM" id="SignalP"/>
    </source>
</evidence>
<keyword evidence="1" id="KW-0325">Glycoprotein</keyword>
<dbReference type="Proteomes" id="UP001176940">
    <property type="component" value="Unassembled WGS sequence"/>
</dbReference>
<keyword evidence="6" id="KW-1185">Reference proteome</keyword>
<dbReference type="SMART" id="SM00630">
    <property type="entry name" value="Sema"/>
    <property type="match status" value="1"/>
</dbReference>
<comment type="caution">
    <text evidence="2">Lacks conserved residue(s) required for the propagation of feature annotation.</text>
</comment>
<dbReference type="InterPro" id="IPR027231">
    <property type="entry name" value="Semaphorin"/>
</dbReference>
<dbReference type="Gene3D" id="2.130.10.10">
    <property type="entry name" value="YVTN repeat-like/Quinoprotein amine dehydrogenase"/>
    <property type="match status" value="1"/>
</dbReference>
<keyword evidence="3" id="KW-0732">Signal</keyword>
<evidence type="ECO:0000313" key="5">
    <source>
        <dbReference type="EMBL" id="CAJ0914952.1"/>
    </source>
</evidence>
<dbReference type="InterPro" id="IPR036352">
    <property type="entry name" value="Semap_dom_sf"/>
</dbReference>